<dbReference type="EMBL" id="RXMA01000019">
    <property type="protein sequence ID" value="RTR17458.1"/>
    <property type="molecule type" value="Genomic_DNA"/>
</dbReference>
<reference evidence="3 4" key="1">
    <citation type="submission" date="2018-12" db="EMBL/GenBank/DDBJ databases">
        <authorList>
            <person name="Yang Y."/>
        </authorList>
    </citation>
    <scope>NUCLEOTIDE SEQUENCE [LARGE SCALE GENOMIC DNA]</scope>
    <source>
        <strain evidence="3 4">L-25-5w-1</strain>
    </source>
</reference>
<dbReference type="GO" id="GO:0015074">
    <property type="term" value="P:DNA integration"/>
    <property type="evidence" value="ECO:0007669"/>
    <property type="project" value="InterPro"/>
</dbReference>
<dbReference type="InterPro" id="IPR002104">
    <property type="entry name" value="Integrase_catalytic"/>
</dbReference>
<dbReference type="RefSeq" id="WP_126618144.1">
    <property type="nucleotide sequence ID" value="NZ_JBHUCY010000031.1"/>
</dbReference>
<dbReference type="Proteomes" id="UP000277007">
    <property type="component" value="Unassembled WGS sequence"/>
</dbReference>
<dbReference type="PROSITE" id="PS51898">
    <property type="entry name" value="TYR_RECOMBINASE"/>
    <property type="match status" value="1"/>
</dbReference>
<keyword evidence="1" id="KW-0233">DNA recombination</keyword>
<gene>
    <name evidence="3" type="ORF">EJ903_18365</name>
</gene>
<evidence type="ECO:0000259" key="2">
    <source>
        <dbReference type="PROSITE" id="PS51898"/>
    </source>
</evidence>
<dbReference type="InterPro" id="IPR011010">
    <property type="entry name" value="DNA_brk_join_enz"/>
</dbReference>
<dbReference type="AlphaFoldDB" id="A0A431VDQ6"/>
<comment type="caution">
    <text evidence="3">The sequence shown here is derived from an EMBL/GenBank/DDBJ whole genome shotgun (WGS) entry which is preliminary data.</text>
</comment>
<protein>
    <recommendedName>
        <fullName evidence="2">Tyr recombinase domain-containing protein</fullName>
    </recommendedName>
</protein>
<dbReference type="OrthoDB" id="9808346at2"/>
<dbReference type="GO" id="GO:0003677">
    <property type="term" value="F:DNA binding"/>
    <property type="evidence" value="ECO:0007669"/>
    <property type="project" value="InterPro"/>
</dbReference>
<organism evidence="3 4">
    <name type="scientific">Azospirillum griseum</name>
    <dbReference type="NCBI Taxonomy" id="2496639"/>
    <lineage>
        <taxon>Bacteria</taxon>
        <taxon>Pseudomonadati</taxon>
        <taxon>Pseudomonadota</taxon>
        <taxon>Alphaproteobacteria</taxon>
        <taxon>Rhodospirillales</taxon>
        <taxon>Azospirillaceae</taxon>
        <taxon>Azospirillum</taxon>
    </lineage>
</organism>
<dbReference type="InterPro" id="IPR013762">
    <property type="entry name" value="Integrase-like_cat_sf"/>
</dbReference>
<evidence type="ECO:0000313" key="3">
    <source>
        <dbReference type="EMBL" id="RTR17458.1"/>
    </source>
</evidence>
<name>A0A431VDQ6_9PROT</name>
<feature type="domain" description="Tyr recombinase" evidence="2">
    <location>
        <begin position="1"/>
        <end position="174"/>
    </location>
</feature>
<evidence type="ECO:0000313" key="4">
    <source>
        <dbReference type="Proteomes" id="UP000277007"/>
    </source>
</evidence>
<proteinExistence type="predicted"/>
<dbReference type="SUPFAM" id="SSF56349">
    <property type="entry name" value="DNA breaking-rejoining enzymes"/>
    <property type="match status" value="1"/>
</dbReference>
<keyword evidence="4" id="KW-1185">Reference proteome</keyword>
<evidence type="ECO:0000256" key="1">
    <source>
        <dbReference type="ARBA" id="ARBA00023172"/>
    </source>
</evidence>
<dbReference type="Gene3D" id="1.10.443.10">
    <property type="entry name" value="Intergrase catalytic core"/>
    <property type="match status" value="1"/>
</dbReference>
<accession>A0A431VDQ6</accession>
<sequence length="195" mass="22308">MQQLATIINRTREFTPNGAKVPGRDHLFMFILVGIATWARPDAIFDLTRDQVNFDSRRIALNPEGRGQTKKYRPVVAMPDFITEFLKHADHQIVNYCGRKVASVRGFFQDLQGTQGLPDWLQAKSIRHTMAKHARAAGVDDWHVSGQLGHRKPGRSTTEIYAKYDPSYLSETRQFTDDFVRQLQKLVRPSLGVDR</sequence>
<dbReference type="GO" id="GO:0006310">
    <property type="term" value="P:DNA recombination"/>
    <property type="evidence" value="ECO:0007669"/>
    <property type="project" value="UniProtKB-KW"/>
</dbReference>